<accession>A0A7C4D1E0</accession>
<evidence type="ECO:0000313" key="3">
    <source>
        <dbReference type="EMBL" id="HGM46195.1"/>
    </source>
</evidence>
<gene>
    <name evidence="3" type="ORF">ENU21_00380</name>
</gene>
<evidence type="ECO:0000256" key="1">
    <source>
        <dbReference type="SAM" id="MobiDB-lite"/>
    </source>
</evidence>
<feature type="transmembrane region" description="Helical" evidence="2">
    <location>
        <begin position="145"/>
        <end position="172"/>
    </location>
</feature>
<keyword evidence="2" id="KW-0812">Transmembrane</keyword>
<keyword evidence="2" id="KW-0472">Membrane</keyword>
<feature type="transmembrane region" description="Helical" evidence="2">
    <location>
        <begin position="14"/>
        <end position="34"/>
    </location>
</feature>
<dbReference type="EMBL" id="DTBQ01000013">
    <property type="protein sequence ID" value="HGM46195.1"/>
    <property type="molecule type" value="Genomic_DNA"/>
</dbReference>
<protein>
    <submittedName>
        <fullName evidence="3">Uncharacterized protein</fullName>
    </submittedName>
</protein>
<proteinExistence type="predicted"/>
<dbReference type="AlphaFoldDB" id="A0A7C4D1E0"/>
<sequence>MERREEHAKRRRKLILLIVIGLAAFLVGALVLLYSSYYTSLRFKASVTLVYPENFSSRVELRGASSEKVYYTVGARGGPFNITLVFEDVNGSAIGLTQLERVSGNRTGFLRLDGIPAAFVATAQCPSCRGEVNLSVVYASFDRGVYTAIVVLGSILAMSGAIALGLGSWLIVYEERSVSLSGATQLPGEHSSSDDEGVPDGSEGRSVT</sequence>
<keyword evidence="2" id="KW-1133">Transmembrane helix</keyword>
<comment type="caution">
    <text evidence="3">The sequence shown here is derived from an EMBL/GenBank/DDBJ whole genome shotgun (WGS) entry which is preliminary data.</text>
</comment>
<organism evidence="3">
    <name type="scientific">Thermofilum pendens</name>
    <dbReference type="NCBI Taxonomy" id="2269"/>
    <lineage>
        <taxon>Archaea</taxon>
        <taxon>Thermoproteota</taxon>
        <taxon>Thermoprotei</taxon>
        <taxon>Thermofilales</taxon>
        <taxon>Thermofilaceae</taxon>
        <taxon>Thermofilum</taxon>
    </lineage>
</organism>
<feature type="region of interest" description="Disordered" evidence="1">
    <location>
        <begin position="183"/>
        <end position="208"/>
    </location>
</feature>
<name>A0A7C4D1E0_THEPE</name>
<reference evidence="3" key="1">
    <citation type="journal article" date="2020" name="mSystems">
        <title>Genome- and Community-Level Interaction Insights into Carbon Utilization and Element Cycling Functions of Hydrothermarchaeota in Hydrothermal Sediment.</title>
        <authorList>
            <person name="Zhou Z."/>
            <person name="Liu Y."/>
            <person name="Xu W."/>
            <person name="Pan J."/>
            <person name="Luo Z.H."/>
            <person name="Li M."/>
        </authorList>
    </citation>
    <scope>NUCLEOTIDE SEQUENCE</scope>
    <source>
        <strain evidence="3">SpSt-649</strain>
    </source>
</reference>
<evidence type="ECO:0000256" key="2">
    <source>
        <dbReference type="SAM" id="Phobius"/>
    </source>
</evidence>